<evidence type="ECO:0000256" key="1">
    <source>
        <dbReference type="SAM" id="MobiDB-lite"/>
    </source>
</evidence>
<proteinExistence type="predicted"/>
<dbReference type="Pfam" id="PF01522">
    <property type="entry name" value="Polysacc_deac_1"/>
    <property type="match status" value="1"/>
</dbReference>
<dbReference type="Proteomes" id="UP000073492">
    <property type="component" value="Unassembled WGS sequence"/>
</dbReference>
<gene>
    <name evidence="3" type="ORF">AC579_4116</name>
</gene>
<organism evidence="3 4">
    <name type="scientific">Pseudocercospora musae</name>
    <dbReference type="NCBI Taxonomy" id="113226"/>
    <lineage>
        <taxon>Eukaryota</taxon>
        <taxon>Fungi</taxon>
        <taxon>Dikarya</taxon>
        <taxon>Ascomycota</taxon>
        <taxon>Pezizomycotina</taxon>
        <taxon>Dothideomycetes</taxon>
        <taxon>Dothideomycetidae</taxon>
        <taxon>Mycosphaerellales</taxon>
        <taxon>Mycosphaerellaceae</taxon>
        <taxon>Pseudocercospora</taxon>
    </lineage>
</organism>
<dbReference type="EMBL" id="LFZO01000135">
    <property type="protein sequence ID" value="KXT12941.1"/>
    <property type="molecule type" value="Genomic_DNA"/>
</dbReference>
<comment type="caution">
    <text evidence="3">The sequence shown here is derived from an EMBL/GenBank/DDBJ whole genome shotgun (WGS) entry which is preliminary data.</text>
</comment>
<dbReference type="PANTHER" id="PTHR43123">
    <property type="entry name" value="POLYSACCHARIDE DEACETYLASE-RELATED"/>
    <property type="match status" value="1"/>
</dbReference>
<protein>
    <recommendedName>
        <fullName evidence="2">NodB homology domain-containing protein</fullName>
    </recommendedName>
</protein>
<evidence type="ECO:0000313" key="4">
    <source>
        <dbReference type="Proteomes" id="UP000073492"/>
    </source>
</evidence>
<feature type="region of interest" description="Disordered" evidence="1">
    <location>
        <begin position="58"/>
        <end position="88"/>
    </location>
</feature>
<dbReference type="AlphaFoldDB" id="A0A139IE02"/>
<keyword evidence="4" id="KW-1185">Reference proteome</keyword>
<dbReference type="GO" id="GO:0005975">
    <property type="term" value="P:carbohydrate metabolic process"/>
    <property type="evidence" value="ECO:0007669"/>
    <property type="project" value="InterPro"/>
</dbReference>
<evidence type="ECO:0000313" key="3">
    <source>
        <dbReference type="EMBL" id="KXT12941.1"/>
    </source>
</evidence>
<sequence length="334" mass="38052">MSYPQLDAANRDPHAGTKYDFQRDLVGYGRHPPQAQWPNGAKIAVSFVINYEEGAEQNVQNGDDQSENALTEQSDRPPRPGQRSLNTESDFEYGSRVGIWRMLNTFEAHDMPVTIYAVGQALEKNPAVIQAFKDGEHEIASHAYRWIDYHDMDEALEKEYVVRQLKCLKELTGEYPVGWYYGRLSPRSKALVFEAYQELGIPLWWESDSYCDDLPYWSDVPGEADLPAGAQSGGPQGMLMLPYTYDANDLKFHSPTGVFSPQAFYEYLQSAFDILYAEGEAGTPKMMTIGLHCRIIGKPGRFMALKRFIEYISAKPGVWVTRRKDIADHWRRIV</sequence>
<dbReference type="InterPro" id="IPR002509">
    <property type="entry name" value="NODB_dom"/>
</dbReference>
<dbReference type="Gene3D" id="3.20.20.370">
    <property type="entry name" value="Glycoside hydrolase/deacetylase"/>
    <property type="match status" value="1"/>
</dbReference>
<evidence type="ECO:0000259" key="2">
    <source>
        <dbReference type="PROSITE" id="PS51677"/>
    </source>
</evidence>
<name>A0A139IE02_9PEZI</name>
<dbReference type="PANTHER" id="PTHR43123:SF1">
    <property type="entry name" value="POLYSACCHARIDE DEACETYLASE-RELATED"/>
    <property type="match status" value="1"/>
</dbReference>
<feature type="compositionally biased region" description="Polar residues" evidence="1">
    <location>
        <begin position="58"/>
        <end position="72"/>
    </location>
</feature>
<dbReference type="SUPFAM" id="SSF88713">
    <property type="entry name" value="Glycoside hydrolase/deacetylase"/>
    <property type="match status" value="1"/>
</dbReference>
<dbReference type="STRING" id="113226.A0A139IE02"/>
<dbReference type="InterPro" id="IPR011330">
    <property type="entry name" value="Glyco_hydro/deAcase_b/a-brl"/>
</dbReference>
<dbReference type="GO" id="GO:0016810">
    <property type="term" value="F:hydrolase activity, acting on carbon-nitrogen (but not peptide) bonds"/>
    <property type="evidence" value="ECO:0007669"/>
    <property type="project" value="InterPro"/>
</dbReference>
<reference evidence="3 4" key="1">
    <citation type="submission" date="2015-07" db="EMBL/GenBank/DDBJ databases">
        <title>Comparative genomics of the Sigatoka disease complex on banana suggests a link between parallel evolutionary changes in Pseudocercospora fijiensis and Pseudocercospora eumusae and increased virulence on the banana host.</title>
        <authorList>
            <person name="Chang T.-C."/>
            <person name="Salvucci A."/>
            <person name="Crous P.W."/>
            <person name="Stergiopoulos I."/>
        </authorList>
    </citation>
    <scope>NUCLEOTIDE SEQUENCE [LARGE SCALE GENOMIC DNA]</scope>
    <source>
        <strain evidence="3 4">CBS 116634</strain>
    </source>
</reference>
<dbReference type="PROSITE" id="PS51677">
    <property type="entry name" value="NODB"/>
    <property type="match status" value="1"/>
</dbReference>
<dbReference type="OrthoDB" id="9970124at2759"/>
<accession>A0A139IE02</accession>
<feature type="domain" description="NodB homology" evidence="2">
    <location>
        <begin position="85"/>
        <end position="321"/>
    </location>
</feature>